<dbReference type="InterPro" id="IPR002650">
    <property type="entry name" value="Sulphate_adenylyltransferase"/>
</dbReference>
<dbReference type="Gene3D" id="3.10.400.10">
    <property type="entry name" value="Sulfate adenylyltransferase"/>
    <property type="match status" value="1"/>
</dbReference>
<dbReference type="Pfam" id="PF01747">
    <property type="entry name" value="ATP-sulfurylase"/>
    <property type="match status" value="1"/>
</dbReference>
<keyword evidence="3 8" id="KW-0548">Nucleotidyltransferase</keyword>
<evidence type="ECO:0000313" key="11">
    <source>
        <dbReference type="EMBL" id="OLV18578.1"/>
    </source>
</evidence>
<dbReference type="NCBIfam" id="TIGR00339">
    <property type="entry name" value="sopT"/>
    <property type="match status" value="1"/>
</dbReference>
<evidence type="ECO:0000256" key="8">
    <source>
        <dbReference type="HAMAP-Rule" id="MF_00066"/>
    </source>
</evidence>
<gene>
    <name evidence="8" type="primary">sat</name>
    <name evidence="11" type="ORF">BOO71_0005335</name>
</gene>
<feature type="domain" description="Sulphate adenylyltransferase catalytic" evidence="9">
    <location>
        <begin position="171"/>
        <end position="379"/>
    </location>
</feature>
<evidence type="ECO:0000256" key="4">
    <source>
        <dbReference type="ARBA" id="ARBA00022741"/>
    </source>
</evidence>
<dbReference type="STRING" id="249408.BOO71_0005335"/>
<feature type="domain" description="ATP-sulfurylase PUA-like" evidence="10">
    <location>
        <begin position="14"/>
        <end position="161"/>
    </location>
</feature>
<dbReference type="EMBL" id="MSTI01000065">
    <property type="protein sequence ID" value="OLV18578.1"/>
    <property type="molecule type" value="Genomic_DNA"/>
</dbReference>
<dbReference type="SUPFAM" id="SSF88697">
    <property type="entry name" value="PUA domain-like"/>
    <property type="match status" value="1"/>
</dbReference>
<dbReference type="NCBIfam" id="NF003166">
    <property type="entry name" value="PRK04149.1"/>
    <property type="match status" value="1"/>
</dbReference>
<comment type="pathway">
    <text evidence="1 8">Sulfur metabolism; hydrogen sulfide biosynthesis; sulfite from sulfate: step 1/3.</text>
</comment>
<dbReference type="eggNOG" id="COG2046">
    <property type="taxonomic scope" value="Bacteria"/>
</dbReference>
<dbReference type="HAMAP" id="MF_00066">
    <property type="entry name" value="Sulf_adenylyltr"/>
    <property type="match status" value="1"/>
</dbReference>
<dbReference type="OrthoDB" id="9804504at2"/>
<dbReference type="Pfam" id="PF14306">
    <property type="entry name" value="PUA_2"/>
    <property type="match status" value="1"/>
</dbReference>
<dbReference type="SUPFAM" id="SSF52374">
    <property type="entry name" value="Nucleotidylyl transferase"/>
    <property type="match status" value="1"/>
</dbReference>
<evidence type="ECO:0000256" key="2">
    <source>
        <dbReference type="ARBA" id="ARBA00022679"/>
    </source>
</evidence>
<keyword evidence="5 8" id="KW-0067">ATP-binding</keyword>
<accession>A0A1U7P099</accession>
<comment type="caution">
    <text evidence="11">The sequence shown here is derived from an EMBL/GenBank/DDBJ whole genome shotgun (WGS) entry which is preliminary data.</text>
</comment>
<organism evidence="11 12">
    <name type="scientific">Deinococcus marmoris</name>
    <dbReference type="NCBI Taxonomy" id="249408"/>
    <lineage>
        <taxon>Bacteria</taxon>
        <taxon>Thermotogati</taxon>
        <taxon>Deinococcota</taxon>
        <taxon>Deinococci</taxon>
        <taxon>Deinococcales</taxon>
        <taxon>Deinococcaceae</taxon>
        <taxon>Deinococcus</taxon>
    </lineage>
</organism>
<comment type="similarity">
    <text evidence="6 8">Belongs to the sulfate adenylyltransferase family.</text>
</comment>
<evidence type="ECO:0000313" key="12">
    <source>
        <dbReference type="Proteomes" id="UP000186607"/>
    </source>
</evidence>
<dbReference type="AlphaFoldDB" id="A0A1U7P099"/>
<reference evidence="11 12" key="1">
    <citation type="submission" date="2017-01" db="EMBL/GenBank/DDBJ databases">
        <title>Genome Analysis of Deinococcus marmoris KOPRI26562.</title>
        <authorList>
            <person name="Kim J.H."/>
            <person name="Oh H.-M."/>
        </authorList>
    </citation>
    <scope>NUCLEOTIDE SEQUENCE [LARGE SCALE GENOMIC DNA]</scope>
    <source>
        <strain evidence="11 12">KOPRI26562</strain>
    </source>
</reference>
<dbReference type="RefSeq" id="WP_075831637.1">
    <property type="nucleotide sequence ID" value="NZ_MSTI01000065.1"/>
</dbReference>
<dbReference type="InterPro" id="IPR015947">
    <property type="entry name" value="PUA-like_sf"/>
</dbReference>
<keyword evidence="4 8" id="KW-0547">Nucleotide-binding</keyword>
<evidence type="ECO:0000256" key="5">
    <source>
        <dbReference type="ARBA" id="ARBA00022840"/>
    </source>
</evidence>
<proteinExistence type="inferred from homology"/>
<dbReference type="Gene3D" id="3.40.50.620">
    <property type="entry name" value="HUPs"/>
    <property type="match status" value="1"/>
</dbReference>
<dbReference type="GO" id="GO:0004781">
    <property type="term" value="F:sulfate adenylyltransferase (ATP) activity"/>
    <property type="evidence" value="ECO:0007669"/>
    <property type="project" value="UniProtKB-UniRule"/>
</dbReference>
<dbReference type="UniPathway" id="UPA00140">
    <property type="reaction ID" value="UER00204"/>
</dbReference>
<evidence type="ECO:0000256" key="6">
    <source>
        <dbReference type="ARBA" id="ARBA00037980"/>
    </source>
</evidence>
<dbReference type="CDD" id="cd00517">
    <property type="entry name" value="ATPS"/>
    <property type="match status" value="1"/>
</dbReference>
<comment type="catalytic activity">
    <reaction evidence="7 8">
        <text>sulfate + ATP + H(+) = adenosine 5'-phosphosulfate + diphosphate</text>
        <dbReference type="Rhea" id="RHEA:18133"/>
        <dbReference type="ChEBI" id="CHEBI:15378"/>
        <dbReference type="ChEBI" id="CHEBI:16189"/>
        <dbReference type="ChEBI" id="CHEBI:30616"/>
        <dbReference type="ChEBI" id="CHEBI:33019"/>
        <dbReference type="ChEBI" id="CHEBI:58243"/>
        <dbReference type="EC" id="2.7.7.4"/>
    </reaction>
</comment>
<keyword evidence="12" id="KW-1185">Reference proteome</keyword>
<dbReference type="PANTHER" id="PTHR43509:SF1">
    <property type="entry name" value="SULFATE ADENYLYLTRANSFERASE"/>
    <property type="match status" value="1"/>
</dbReference>
<dbReference type="EC" id="2.7.7.4" evidence="8"/>
<name>A0A1U7P099_9DEIO</name>
<dbReference type="GO" id="GO:0000103">
    <property type="term" value="P:sulfate assimilation"/>
    <property type="evidence" value="ECO:0007669"/>
    <property type="project" value="UniProtKB-UniRule"/>
</dbReference>
<dbReference type="PANTHER" id="PTHR43509">
    <property type="match status" value="1"/>
</dbReference>
<dbReference type="InterPro" id="IPR014729">
    <property type="entry name" value="Rossmann-like_a/b/a_fold"/>
</dbReference>
<evidence type="ECO:0000259" key="9">
    <source>
        <dbReference type="Pfam" id="PF01747"/>
    </source>
</evidence>
<dbReference type="GO" id="GO:0070814">
    <property type="term" value="P:hydrogen sulfide biosynthetic process"/>
    <property type="evidence" value="ECO:0007669"/>
    <property type="project" value="UniProtKB-UniRule"/>
</dbReference>
<evidence type="ECO:0000256" key="3">
    <source>
        <dbReference type="ARBA" id="ARBA00022695"/>
    </source>
</evidence>
<dbReference type="InterPro" id="IPR020792">
    <property type="entry name" value="SO4_adenylyltransferase_pro"/>
</dbReference>
<keyword evidence="2 8" id="KW-0808">Transferase</keyword>
<evidence type="ECO:0000256" key="7">
    <source>
        <dbReference type="ARBA" id="ARBA00049370"/>
    </source>
</evidence>
<sequence>MPTLPFPVTTLPTPLGGTLVHQVNRVSEAELKGLPRLELSERSAADLELLATGAYSPLTGFLGEADYLNVVEHLRLADGTPWSLPITLPVGRAEARDLRGRVVLTRDGTAVGLIDVQEQFEARKQWEAREVYRTEEAAHPGVAALYAQGEINLAGPVTLFEVPRGAFPQHHRTPAEVRAVIEARGWRTTVAFQTRNPIHRAHEYLHKVALELVDGLLLHPLVGTTKNDDVPADVRVEAYEVLLDRYYPQARTLLSVYPAAMRYAGPREAITHALSRRNYGATHFIVGRDHAGVGSYYGTYDAQDIFSAYSAEELGIRILKFEHTFYCQSCAQLVSPRTCPHDASHHLVLSGTKVREKLRAGENLPPEFTRPEVAEVLRRAYQGSGD</sequence>
<protein>
    <recommendedName>
        <fullName evidence="8">Sulfate adenylyltransferase</fullName>
        <ecNumber evidence="8">2.7.7.4</ecNumber>
    </recommendedName>
    <alternativeName>
        <fullName evidence="8">ATP-sulfurylase</fullName>
    </alternativeName>
    <alternativeName>
        <fullName evidence="8">Sulfate adenylate transferase</fullName>
        <shortName evidence="8">SAT</shortName>
    </alternativeName>
</protein>
<evidence type="ECO:0000259" key="10">
    <source>
        <dbReference type="Pfam" id="PF14306"/>
    </source>
</evidence>
<dbReference type="GO" id="GO:0005524">
    <property type="term" value="F:ATP binding"/>
    <property type="evidence" value="ECO:0007669"/>
    <property type="project" value="UniProtKB-KW"/>
</dbReference>
<dbReference type="InterPro" id="IPR024951">
    <property type="entry name" value="Sulfurylase_cat_dom"/>
</dbReference>
<dbReference type="Proteomes" id="UP000186607">
    <property type="component" value="Unassembled WGS sequence"/>
</dbReference>
<dbReference type="InterPro" id="IPR025980">
    <property type="entry name" value="ATP-Sase_PUA-like_dom"/>
</dbReference>
<evidence type="ECO:0000256" key="1">
    <source>
        <dbReference type="ARBA" id="ARBA00005048"/>
    </source>
</evidence>